<dbReference type="InterPro" id="IPR001245">
    <property type="entry name" value="Ser-Thr/Tyr_kinase_cat_dom"/>
</dbReference>
<feature type="region of interest" description="Disordered" evidence="1">
    <location>
        <begin position="572"/>
        <end position="607"/>
    </location>
</feature>
<dbReference type="Pfam" id="PF07714">
    <property type="entry name" value="PK_Tyr_Ser-Thr"/>
    <property type="match status" value="1"/>
</dbReference>
<evidence type="ECO:0000256" key="1">
    <source>
        <dbReference type="SAM" id="MobiDB-lite"/>
    </source>
</evidence>
<dbReference type="GO" id="GO:0005524">
    <property type="term" value="F:ATP binding"/>
    <property type="evidence" value="ECO:0007669"/>
    <property type="project" value="InterPro"/>
</dbReference>
<dbReference type="GO" id="GO:0007169">
    <property type="term" value="P:cell surface receptor protein tyrosine kinase signaling pathway"/>
    <property type="evidence" value="ECO:0007669"/>
    <property type="project" value="TreeGrafter"/>
</dbReference>
<dbReference type="Proteomes" id="UP000663882">
    <property type="component" value="Unassembled WGS sequence"/>
</dbReference>
<dbReference type="EMBL" id="CAJNOO010000478">
    <property type="protein sequence ID" value="CAF0955210.1"/>
    <property type="molecule type" value="Genomic_DNA"/>
</dbReference>
<dbReference type="GO" id="GO:0004714">
    <property type="term" value="F:transmembrane receptor protein tyrosine kinase activity"/>
    <property type="evidence" value="ECO:0007669"/>
    <property type="project" value="TreeGrafter"/>
</dbReference>
<dbReference type="GO" id="GO:0005886">
    <property type="term" value="C:plasma membrane"/>
    <property type="evidence" value="ECO:0007669"/>
    <property type="project" value="TreeGrafter"/>
</dbReference>
<accession>A0A814DNF2</accession>
<dbReference type="InterPro" id="IPR000719">
    <property type="entry name" value="Prot_kinase_dom"/>
</dbReference>
<protein>
    <recommendedName>
        <fullName evidence="2">Protein kinase domain-containing protein</fullName>
    </recommendedName>
</protein>
<dbReference type="PRINTS" id="PR00109">
    <property type="entry name" value="TYRKINASE"/>
</dbReference>
<dbReference type="PANTHER" id="PTHR24416">
    <property type="entry name" value="TYROSINE-PROTEIN KINASE RECEPTOR"/>
    <property type="match status" value="1"/>
</dbReference>
<comment type="caution">
    <text evidence="3">The sequence shown here is derived from an EMBL/GenBank/DDBJ whole genome shotgun (WGS) entry which is preliminary data.</text>
</comment>
<name>A0A814DNF2_9BILA</name>
<dbReference type="PANTHER" id="PTHR24416:SF611">
    <property type="entry name" value="TYROSINE-PROTEIN KINASE TRANSMEMBRANE RECEPTOR ROR"/>
    <property type="match status" value="1"/>
</dbReference>
<dbReference type="Gene3D" id="1.10.510.10">
    <property type="entry name" value="Transferase(Phosphotransferase) domain 1"/>
    <property type="match status" value="1"/>
</dbReference>
<dbReference type="InterPro" id="IPR011009">
    <property type="entry name" value="Kinase-like_dom_sf"/>
</dbReference>
<dbReference type="InterPro" id="IPR050122">
    <property type="entry name" value="RTK"/>
</dbReference>
<gene>
    <name evidence="3" type="ORF">RFH988_LOCUS11847</name>
</gene>
<dbReference type="GO" id="GO:0043235">
    <property type="term" value="C:receptor complex"/>
    <property type="evidence" value="ECO:0007669"/>
    <property type="project" value="TreeGrafter"/>
</dbReference>
<evidence type="ECO:0000313" key="4">
    <source>
        <dbReference type="Proteomes" id="UP000663882"/>
    </source>
</evidence>
<dbReference type="PROSITE" id="PS50011">
    <property type="entry name" value="PROTEIN_KINASE_DOM"/>
    <property type="match status" value="1"/>
</dbReference>
<evidence type="ECO:0000259" key="2">
    <source>
        <dbReference type="PROSITE" id="PS50011"/>
    </source>
</evidence>
<feature type="domain" description="Protein kinase" evidence="2">
    <location>
        <begin position="21"/>
        <end position="282"/>
    </location>
</feature>
<dbReference type="AlphaFoldDB" id="A0A814DNF2"/>
<dbReference type="SUPFAM" id="SSF56112">
    <property type="entry name" value="Protein kinase-like (PK-like)"/>
    <property type="match status" value="1"/>
</dbReference>
<proteinExistence type="predicted"/>
<sequence>MNNRTSLATLKRQTAYTLDVDIRKGEKITGAFGKTFYRANWINQEDSPIVLLEMKVNKTTDEALLYISLHHPHIIKTYGLVKPNGHIIGSDSILLLQEYAEDGDLGILLSERYFIPSQYVLLEIFIQISSAMIYLSENGIIHGDLACRNALVFQSHPYESKQNLVKLIDFGLTRDDSIPKYVKIHIPIRYVAKEILLSQGRSNYSQKSDVYSFGVLMWEACSFGAIPYVDINDDQEVSQRKLQDKKLTRPNKCDSNIWKLMNICWNDKPYDRPNFDIIHTQLMNIKNIQSSSTSSLTNSILSSSRMNEKNPCLFKIEYETCNDCGLRYTDYDSHLNKCNTQKLTCFQCGQQYQRAIYDDHMKTCARLSKSIISRKPTLHNNSYISMNEENLLFCEYCLVQYSIDEINNHENCFRDKQQNRKNRYEIENTRHSIPFEISSQSSSHQNINQNNIHVLSSDDNISSTNARRLSVRNNIPKPTTTRLPCEICNRPIDESEFKTHQKQCMENDRRRIEDKRRKIEQSKSTIEVECTFCNGKYSTEELDNHQNNCRLNLMNVSDTLSIQSREESTSIPNFLNTSSYHTDFHPGNTTNTTQPKPVDNKTTTSTTANKNKQLSCFQKFLSRLLSFTRKS</sequence>
<evidence type="ECO:0000313" key="3">
    <source>
        <dbReference type="EMBL" id="CAF0955210.1"/>
    </source>
</evidence>
<organism evidence="3 4">
    <name type="scientific">Rotaria sordida</name>
    <dbReference type="NCBI Taxonomy" id="392033"/>
    <lineage>
        <taxon>Eukaryota</taxon>
        <taxon>Metazoa</taxon>
        <taxon>Spiralia</taxon>
        <taxon>Gnathifera</taxon>
        <taxon>Rotifera</taxon>
        <taxon>Eurotatoria</taxon>
        <taxon>Bdelloidea</taxon>
        <taxon>Philodinida</taxon>
        <taxon>Philodinidae</taxon>
        <taxon>Rotaria</taxon>
    </lineage>
</organism>
<reference evidence="3" key="1">
    <citation type="submission" date="2021-02" db="EMBL/GenBank/DDBJ databases">
        <authorList>
            <person name="Nowell W R."/>
        </authorList>
    </citation>
    <scope>NUCLEOTIDE SEQUENCE</scope>
</reference>
<feature type="compositionally biased region" description="Polar residues" evidence="1">
    <location>
        <begin position="572"/>
        <end position="595"/>
    </location>
</feature>
<dbReference type="OrthoDB" id="4062651at2759"/>